<evidence type="ECO:0000313" key="4">
    <source>
        <dbReference type="EMBL" id="RHL43340.1"/>
    </source>
</evidence>
<gene>
    <name evidence="4" type="ORF">DW021_15885</name>
    <name evidence="3" type="ORF">DW767_11265</name>
    <name evidence="2" type="ORF">DXB38_12240</name>
</gene>
<dbReference type="Proteomes" id="UP000285897">
    <property type="component" value="Unassembled WGS sequence"/>
</dbReference>
<reference evidence="5 6" key="1">
    <citation type="submission" date="2018-08" db="EMBL/GenBank/DDBJ databases">
        <title>A genome reference for cultivated species of the human gut microbiota.</title>
        <authorList>
            <person name="Zou Y."/>
            <person name="Xue W."/>
            <person name="Luo G."/>
        </authorList>
    </citation>
    <scope>NUCLEOTIDE SEQUENCE [LARGE SCALE GENOMIC DNA]</scope>
    <source>
        <strain evidence="4 7">AF37-6AC</strain>
        <strain evidence="3 6">AM29-25AC</strain>
        <strain evidence="2 5">OM03-6</strain>
    </source>
</reference>
<organism evidence="4 7">
    <name type="scientific">Blautia obeum</name>
    <dbReference type="NCBI Taxonomy" id="40520"/>
    <lineage>
        <taxon>Bacteria</taxon>
        <taxon>Bacillati</taxon>
        <taxon>Bacillota</taxon>
        <taxon>Clostridia</taxon>
        <taxon>Lachnospirales</taxon>
        <taxon>Lachnospiraceae</taxon>
        <taxon>Blautia</taxon>
    </lineage>
</organism>
<dbReference type="AlphaFoldDB" id="A0A396FT85"/>
<dbReference type="Proteomes" id="UP000284644">
    <property type="component" value="Unassembled WGS sequence"/>
</dbReference>
<dbReference type="InterPro" id="IPR017259">
    <property type="entry name" value="UCP037672"/>
</dbReference>
<evidence type="ECO:0000313" key="5">
    <source>
        <dbReference type="Proteomes" id="UP000261105"/>
    </source>
</evidence>
<name>A0A396FT85_9FIRM</name>
<dbReference type="EMBL" id="QSJW01000006">
    <property type="protein sequence ID" value="RHE11941.1"/>
    <property type="molecule type" value="Genomic_DNA"/>
</dbReference>
<dbReference type="Pfam" id="PF12650">
    <property type="entry name" value="DUF3784"/>
    <property type="match status" value="1"/>
</dbReference>
<proteinExistence type="predicted"/>
<comment type="caution">
    <text evidence="4">The sequence shown here is derived from an EMBL/GenBank/DDBJ whole genome shotgun (WGS) entry which is preliminary data.</text>
</comment>
<evidence type="ECO:0000313" key="3">
    <source>
        <dbReference type="EMBL" id="RHE11941.1"/>
    </source>
</evidence>
<dbReference type="EMBL" id="QROS01000018">
    <property type="protein sequence ID" value="RHL43340.1"/>
    <property type="molecule type" value="Genomic_DNA"/>
</dbReference>
<dbReference type="EMBL" id="QSUZ01000018">
    <property type="protein sequence ID" value="RGN86501.1"/>
    <property type="molecule type" value="Genomic_DNA"/>
</dbReference>
<keyword evidence="1" id="KW-1133">Transmembrane helix</keyword>
<protein>
    <submittedName>
        <fullName evidence="4">DUF3784 domain-containing protein</fullName>
    </submittedName>
</protein>
<evidence type="ECO:0000313" key="7">
    <source>
        <dbReference type="Proteomes" id="UP000285897"/>
    </source>
</evidence>
<evidence type="ECO:0000256" key="1">
    <source>
        <dbReference type="SAM" id="Phobius"/>
    </source>
</evidence>
<feature type="transmembrane region" description="Helical" evidence="1">
    <location>
        <begin position="56"/>
        <end position="77"/>
    </location>
</feature>
<feature type="transmembrane region" description="Helical" evidence="1">
    <location>
        <begin position="83"/>
        <end position="103"/>
    </location>
</feature>
<keyword evidence="1" id="KW-0812">Transmembrane</keyword>
<evidence type="ECO:0000313" key="2">
    <source>
        <dbReference type="EMBL" id="RGN86501.1"/>
    </source>
</evidence>
<dbReference type="Proteomes" id="UP000261105">
    <property type="component" value="Unassembled WGS sequence"/>
</dbReference>
<feature type="transmembrane region" description="Helical" evidence="1">
    <location>
        <begin position="12"/>
        <end position="35"/>
    </location>
</feature>
<keyword evidence="1" id="KW-0472">Membrane</keyword>
<dbReference type="RefSeq" id="WP_117455464.1">
    <property type="nucleotide sequence ID" value="NZ_QROS01000018.1"/>
</dbReference>
<evidence type="ECO:0000313" key="6">
    <source>
        <dbReference type="Proteomes" id="UP000284644"/>
    </source>
</evidence>
<sequence>MKLVDLATGSDWIVWIVFVIFAVFSIILLSGHGSWFISGYNTASKEEKEKYDEKKLCRTMGIGMSIIAILALTMGLLENILPAFFVYIALGIILVDVVVIIILENTLCRK</sequence>
<accession>A0A396FT85</accession>